<feature type="domain" description="Enolase C-terminal TIM barrel" evidence="16">
    <location>
        <begin position="140"/>
        <end position="428"/>
    </location>
</feature>
<feature type="binding site" evidence="14">
    <location>
        <position position="156"/>
    </location>
    <ligand>
        <name>substrate</name>
    </ligand>
</feature>
<dbReference type="SMART" id="SM01193">
    <property type="entry name" value="Enolase_N"/>
    <property type="match status" value="1"/>
</dbReference>
<feature type="binding site" evidence="12">
    <location>
        <position position="340"/>
    </location>
    <ligand>
        <name>(2R)-2-phosphoglycerate</name>
        <dbReference type="ChEBI" id="CHEBI:58289"/>
    </ligand>
</feature>
<dbReference type="PIRSF" id="PIRSF001400">
    <property type="entry name" value="Enolase"/>
    <property type="match status" value="1"/>
</dbReference>
<comment type="pathway">
    <text evidence="1 12">Carbohydrate degradation; glycolysis; pyruvate from D-glyceraldehyde 3-phosphate: step 4/5.</text>
</comment>
<evidence type="ECO:0000256" key="6">
    <source>
        <dbReference type="ARBA" id="ARBA00022525"/>
    </source>
</evidence>
<evidence type="ECO:0000256" key="13">
    <source>
        <dbReference type="PIRSR" id="PIRSR001400-1"/>
    </source>
</evidence>
<feature type="domain" description="Enolase N-terminal" evidence="17">
    <location>
        <begin position="4"/>
        <end position="135"/>
    </location>
</feature>
<evidence type="ECO:0000256" key="10">
    <source>
        <dbReference type="ARBA" id="ARBA00023239"/>
    </source>
</evidence>
<dbReference type="FunFam" id="3.30.390.10:FF:000001">
    <property type="entry name" value="Enolase"/>
    <property type="match status" value="1"/>
</dbReference>
<dbReference type="Proteomes" id="UP000093199">
    <property type="component" value="Unassembled WGS sequence"/>
</dbReference>
<keyword evidence="5 12" id="KW-0963">Cytoplasm</keyword>
<evidence type="ECO:0000256" key="7">
    <source>
        <dbReference type="ARBA" id="ARBA00022723"/>
    </source>
</evidence>
<evidence type="ECO:0000256" key="14">
    <source>
        <dbReference type="PIRSR" id="PIRSR001400-2"/>
    </source>
</evidence>
<evidence type="ECO:0000256" key="1">
    <source>
        <dbReference type="ARBA" id="ARBA00005031"/>
    </source>
</evidence>
<feature type="binding site" evidence="14">
    <location>
        <begin position="367"/>
        <end position="370"/>
    </location>
    <ligand>
        <name>substrate</name>
    </ligand>
</feature>
<comment type="catalytic activity">
    <reaction evidence="11">
        <text>(2R)-2-phosphoglycerate = phosphoenolpyruvate + H2O</text>
        <dbReference type="Rhea" id="RHEA:10164"/>
        <dbReference type="ChEBI" id="CHEBI:15377"/>
        <dbReference type="ChEBI" id="CHEBI:58289"/>
        <dbReference type="ChEBI" id="CHEBI:58702"/>
        <dbReference type="EC" id="4.2.1.11"/>
    </reaction>
    <physiologicalReaction direction="left-to-right" evidence="11">
        <dbReference type="Rhea" id="RHEA:10165"/>
    </physiologicalReaction>
</comment>
<keyword evidence="7 12" id="KW-0479">Metal-binding</keyword>
<name>A0A1C0YJC6_9BACL</name>
<comment type="similarity">
    <text evidence="2 12">Belongs to the enolase family.</text>
</comment>
<dbReference type="UniPathway" id="UPA00109">
    <property type="reaction ID" value="UER00187"/>
</dbReference>
<keyword evidence="19" id="KW-1185">Reference proteome</keyword>
<dbReference type="SUPFAM" id="SSF51604">
    <property type="entry name" value="Enolase C-terminal domain-like"/>
    <property type="match status" value="1"/>
</dbReference>
<keyword evidence="6 12" id="KW-0964">Secreted</keyword>
<feature type="binding site" evidence="12 15">
    <location>
        <position position="315"/>
    </location>
    <ligand>
        <name>Mg(2+)</name>
        <dbReference type="ChEBI" id="CHEBI:18420"/>
    </ligand>
</feature>
<dbReference type="InterPro" id="IPR020809">
    <property type="entry name" value="Enolase_CS"/>
</dbReference>
<dbReference type="Gene3D" id="3.30.390.10">
    <property type="entry name" value="Enolase-like, N-terminal domain"/>
    <property type="match status" value="1"/>
</dbReference>
<dbReference type="RefSeq" id="WP_066543745.1">
    <property type="nucleotide sequence ID" value="NZ_MASJ01000004.1"/>
</dbReference>
<keyword evidence="18" id="KW-0670">Pyruvate</keyword>
<dbReference type="SFLD" id="SFLDF00002">
    <property type="entry name" value="enolase"/>
    <property type="match status" value="1"/>
</dbReference>
<evidence type="ECO:0000259" key="17">
    <source>
        <dbReference type="SMART" id="SM01193"/>
    </source>
</evidence>
<feature type="binding site" evidence="12">
    <location>
        <position position="370"/>
    </location>
    <ligand>
        <name>(2R)-2-phosphoglycerate</name>
        <dbReference type="ChEBI" id="CHEBI:58289"/>
    </ligand>
</feature>
<gene>
    <name evidence="12" type="primary">eno</name>
    <name evidence="18" type="ORF">A6M13_11145</name>
</gene>
<keyword evidence="10 12" id="KW-0456">Lyase</keyword>
<proteinExistence type="inferred from homology"/>
<evidence type="ECO:0000259" key="16">
    <source>
        <dbReference type="SMART" id="SM01192"/>
    </source>
</evidence>
<evidence type="ECO:0000256" key="15">
    <source>
        <dbReference type="PIRSR" id="PIRSR001400-3"/>
    </source>
</evidence>
<comment type="cofactor">
    <cofactor evidence="15">
        <name>Mg(2+)</name>
        <dbReference type="ChEBI" id="CHEBI:18420"/>
    </cofactor>
    <text evidence="15">Mg(2+) is required for catalysis and for stabilizing the dimer.</text>
</comment>
<feature type="binding site" evidence="14">
    <location>
        <position position="288"/>
    </location>
    <ligand>
        <name>substrate</name>
    </ligand>
</feature>
<dbReference type="PANTHER" id="PTHR11902:SF1">
    <property type="entry name" value="ENOLASE"/>
    <property type="match status" value="1"/>
</dbReference>
<evidence type="ECO:0000256" key="4">
    <source>
        <dbReference type="ARBA" id="ARBA00017068"/>
    </source>
</evidence>
<dbReference type="EMBL" id="MASJ01000004">
    <property type="protein sequence ID" value="OCS87179.1"/>
    <property type="molecule type" value="Genomic_DNA"/>
</dbReference>
<feature type="active site" description="Proton acceptor" evidence="12 13">
    <location>
        <position position="340"/>
    </location>
</feature>
<dbReference type="SFLD" id="SFLDS00001">
    <property type="entry name" value="Enolase"/>
    <property type="match status" value="1"/>
</dbReference>
<dbReference type="InterPro" id="IPR036849">
    <property type="entry name" value="Enolase-like_C_sf"/>
</dbReference>
<feature type="binding site" evidence="12">
    <location>
        <position position="164"/>
    </location>
    <ligand>
        <name>(2R)-2-phosphoglycerate</name>
        <dbReference type="ChEBI" id="CHEBI:58289"/>
    </ligand>
</feature>
<evidence type="ECO:0000256" key="3">
    <source>
        <dbReference type="ARBA" id="ARBA00012058"/>
    </source>
</evidence>
<comment type="caution">
    <text evidence="18">The sequence shown here is derived from an EMBL/GenBank/DDBJ whole genome shotgun (WGS) entry which is preliminary data.</text>
</comment>
<evidence type="ECO:0000256" key="5">
    <source>
        <dbReference type="ARBA" id="ARBA00022490"/>
    </source>
</evidence>
<comment type="function">
    <text evidence="12">Catalyzes the reversible conversion of 2-phosphoglycerate (2-PG) into phosphoenolpyruvate (PEP). It is essential for the degradation of carbohydrates via glycolysis.</text>
</comment>
<evidence type="ECO:0000256" key="8">
    <source>
        <dbReference type="ARBA" id="ARBA00022842"/>
    </source>
</evidence>
<keyword evidence="9 12" id="KW-0324">Glycolysis</keyword>
<dbReference type="PANTHER" id="PTHR11902">
    <property type="entry name" value="ENOLASE"/>
    <property type="match status" value="1"/>
</dbReference>
<keyword evidence="8 12" id="KW-0460">Magnesium</keyword>
<feature type="binding site" evidence="14">
    <location>
        <position position="165"/>
    </location>
    <ligand>
        <name>substrate</name>
    </ligand>
</feature>
<feature type="binding site" evidence="12">
    <location>
        <position position="369"/>
    </location>
    <ligand>
        <name>(2R)-2-phosphoglycerate</name>
        <dbReference type="ChEBI" id="CHEBI:58289"/>
    </ligand>
</feature>
<comment type="subcellular location">
    <subcellularLocation>
        <location evidence="12">Cytoplasm</location>
    </subcellularLocation>
    <subcellularLocation>
        <location evidence="12">Secreted</location>
    </subcellularLocation>
    <subcellularLocation>
        <location evidence="12">Cell surface</location>
    </subcellularLocation>
    <text evidence="12">Fractions of enolase are present in both the cytoplasm and on the cell surface.</text>
</comment>
<dbReference type="PROSITE" id="PS00164">
    <property type="entry name" value="ENOLASE"/>
    <property type="match status" value="1"/>
</dbReference>
<dbReference type="InterPro" id="IPR020811">
    <property type="entry name" value="Enolase_N"/>
</dbReference>
<dbReference type="PRINTS" id="PR00148">
    <property type="entry name" value="ENOLASE"/>
</dbReference>
<evidence type="ECO:0000256" key="2">
    <source>
        <dbReference type="ARBA" id="ARBA00009604"/>
    </source>
</evidence>
<feature type="binding site" evidence="12 15">
    <location>
        <position position="288"/>
    </location>
    <ligand>
        <name>Mg(2+)</name>
        <dbReference type="ChEBI" id="CHEBI:18420"/>
    </ligand>
</feature>
<dbReference type="SMART" id="SM01192">
    <property type="entry name" value="Enolase_C"/>
    <property type="match status" value="1"/>
</dbReference>
<feature type="binding site" evidence="12 15">
    <location>
        <position position="243"/>
    </location>
    <ligand>
        <name>Mg(2+)</name>
        <dbReference type="ChEBI" id="CHEBI:18420"/>
    </ligand>
</feature>
<accession>A0A1C0YJC6</accession>
<dbReference type="InterPro" id="IPR029017">
    <property type="entry name" value="Enolase-like_N"/>
</dbReference>
<dbReference type="GO" id="GO:0009986">
    <property type="term" value="C:cell surface"/>
    <property type="evidence" value="ECO:0007669"/>
    <property type="project" value="UniProtKB-SubCell"/>
</dbReference>
<evidence type="ECO:0000256" key="12">
    <source>
        <dbReference type="HAMAP-Rule" id="MF_00318"/>
    </source>
</evidence>
<dbReference type="InterPro" id="IPR000941">
    <property type="entry name" value="Enolase"/>
</dbReference>
<dbReference type="SUPFAM" id="SSF54826">
    <property type="entry name" value="Enolase N-terminal domain-like"/>
    <property type="match status" value="1"/>
</dbReference>
<dbReference type="InterPro" id="IPR020810">
    <property type="entry name" value="Enolase_C"/>
</dbReference>
<evidence type="ECO:0000313" key="19">
    <source>
        <dbReference type="Proteomes" id="UP000093199"/>
    </source>
</evidence>
<dbReference type="CDD" id="cd03313">
    <property type="entry name" value="enolase"/>
    <property type="match status" value="1"/>
</dbReference>
<dbReference type="Gene3D" id="3.20.20.120">
    <property type="entry name" value="Enolase-like C-terminal domain"/>
    <property type="match status" value="1"/>
</dbReference>
<dbReference type="OrthoDB" id="9804716at2"/>
<dbReference type="AlphaFoldDB" id="A0A1C0YJC6"/>
<feature type="binding site" evidence="12">
    <location>
        <position position="391"/>
    </location>
    <ligand>
        <name>(2R)-2-phosphoglycerate</name>
        <dbReference type="ChEBI" id="CHEBI:58289"/>
    </ligand>
</feature>
<dbReference type="Pfam" id="PF03952">
    <property type="entry name" value="Enolase_N"/>
    <property type="match status" value="1"/>
</dbReference>
<dbReference type="HAMAP" id="MF_00318">
    <property type="entry name" value="Enolase"/>
    <property type="match status" value="1"/>
</dbReference>
<reference evidence="18 19" key="1">
    <citation type="submission" date="2016-07" db="EMBL/GenBank/DDBJ databases">
        <title>Caryophanon tenue genome sequencing.</title>
        <authorList>
            <person name="Verma A."/>
            <person name="Pal Y."/>
            <person name="Krishnamurthi S."/>
        </authorList>
    </citation>
    <scope>NUCLEOTIDE SEQUENCE [LARGE SCALE GENOMIC DNA]</scope>
    <source>
        <strain evidence="18 19">DSM 14152</strain>
    </source>
</reference>
<dbReference type="GO" id="GO:0005576">
    <property type="term" value="C:extracellular region"/>
    <property type="evidence" value="ECO:0007669"/>
    <property type="project" value="UniProtKB-SubCell"/>
</dbReference>
<dbReference type="GO" id="GO:0000287">
    <property type="term" value="F:magnesium ion binding"/>
    <property type="evidence" value="ECO:0007669"/>
    <property type="project" value="UniProtKB-UniRule"/>
</dbReference>
<feature type="binding site" evidence="14">
    <location>
        <position position="315"/>
    </location>
    <ligand>
        <name>substrate</name>
    </ligand>
</feature>
<dbReference type="STRING" id="33978.A6M13_11145"/>
<comment type="cofactor">
    <cofactor evidence="12">
        <name>Mg(2+)</name>
        <dbReference type="ChEBI" id="CHEBI:18420"/>
    </cofactor>
    <text evidence="12">Binds a second Mg(2+) ion via substrate during catalysis.</text>
</comment>
<dbReference type="GO" id="GO:0000015">
    <property type="term" value="C:phosphopyruvate hydratase complex"/>
    <property type="evidence" value="ECO:0007669"/>
    <property type="project" value="InterPro"/>
</dbReference>
<dbReference type="SFLD" id="SFLDG00178">
    <property type="entry name" value="enolase"/>
    <property type="match status" value="1"/>
</dbReference>
<dbReference type="EC" id="4.2.1.11" evidence="3 12"/>
<feature type="binding site" evidence="14">
    <location>
        <position position="391"/>
    </location>
    <ligand>
        <name>substrate</name>
    </ligand>
</feature>
<dbReference type="FunFam" id="3.20.20.120:FF:000001">
    <property type="entry name" value="Enolase"/>
    <property type="match status" value="1"/>
</dbReference>
<evidence type="ECO:0000313" key="18">
    <source>
        <dbReference type="EMBL" id="OCS87179.1"/>
    </source>
</evidence>
<sequence>MPFITQVYAREVLDSRGNPTVEVEVFTESGAFGRAIVPSGASTGEYEAVELRDGDKDRYLGKGVLKAVENVNTIIAEELEGQYSVLDQVVIDEALIALDGTENKGKLGANAILGVSMAVAHAAADYLDVPLYQYLGGFNSKQLPVPMMNIINGGAHADNNVDIQEFMVMPVGAASFKEAVRIGAEIFHNLKAVLKDKGYNTAVGDEGGFAPNLGSNEEAITVIIEAVEKAGYKMGEEVRIALDVASSELYNKETGKYVLAGEGVEKTSEEMVAWYEELTTKYPIISIEDGLDENDWAGHKLLTERIGNRVQLVGDDLFVTNTKKLSRGIEEGVGNSILVKVNQIGTLTETFDAIEMAQRAGYTAVISHRSGESEDSTIADIALATNAGQIKTGAPSRTDRVAKYNQLLRIEDQLGATARYNGLKSFYNLNK</sequence>
<evidence type="ECO:0000256" key="11">
    <source>
        <dbReference type="ARBA" id="ARBA00048951"/>
    </source>
</evidence>
<feature type="active site" description="Proton donor" evidence="12 13">
    <location>
        <position position="206"/>
    </location>
</feature>
<organism evidence="18 19">
    <name type="scientific">Caryophanon tenue</name>
    <dbReference type="NCBI Taxonomy" id="33978"/>
    <lineage>
        <taxon>Bacteria</taxon>
        <taxon>Bacillati</taxon>
        <taxon>Bacillota</taxon>
        <taxon>Bacilli</taxon>
        <taxon>Bacillales</taxon>
        <taxon>Caryophanaceae</taxon>
        <taxon>Caryophanon</taxon>
    </lineage>
</organism>
<dbReference type="GO" id="GO:0004634">
    <property type="term" value="F:phosphopyruvate hydratase activity"/>
    <property type="evidence" value="ECO:0007669"/>
    <property type="project" value="UniProtKB-UniRule"/>
</dbReference>
<dbReference type="Pfam" id="PF00113">
    <property type="entry name" value="Enolase_C"/>
    <property type="match status" value="1"/>
</dbReference>
<dbReference type="GO" id="GO:0006096">
    <property type="term" value="P:glycolytic process"/>
    <property type="evidence" value="ECO:0007669"/>
    <property type="project" value="UniProtKB-UniRule"/>
</dbReference>
<protein>
    <recommendedName>
        <fullName evidence="4 12">Enolase</fullName>
        <ecNumber evidence="3 12">4.2.1.11</ecNumber>
    </recommendedName>
    <alternativeName>
        <fullName evidence="12">2-phospho-D-glycerate hydro-lyase</fullName>
    </alternativeName>
    <alternativeName>
        <fullName evidence="12">2-phosphoglycerate dehydratase</fullName>
    </alternativeName>
</protein>
<dbReference type="NCBIfam" id="TIGR01060">
    <property type="entry name" value="eno"/>
    <property type="match status" value="1"/>
</dbReference>
<evidence type="ECO:0000256" key="9">
    <source>
        <dbReference type="ARBA" id="ARBA00023152"/>
    </source>
</evidence>